<dbReference type="GO" id="GO:0003723">
    <property type="term" value="F:RNA binding"/>
    <property type="evidence" value="ECO:0007669"/>
    <property type="project" value="InterPro"/>
</dbReference>
<dbReference type="EMBL" id="JAPDPI010000005">
    <property type="protein sequence ID" value="MCW3804806.1"/>
    <property type="molecule type" value="Genomic_DNA"/>
</dbReference>
<dbReference type="InterPro" id="IPR018669">
    <property type="entry name" value="Toxin_HigB"/>
</dbReference>
<dbReference type="GO" id="GO:0110001">
    <property type="term" value="C:toxin-antitoxin complex"/>
    <property type="evidence" value="ECO:0007669"/>
    <property type="project" value="InterPro"/>
</dbReference>
<gene>
    <name evidence="1" type="ORF">OM074_04155</name>
</gene>
<dbReference type="AlphaFoldDB" id="A0AAE3MBM7"/>
<keyword evidence="2" id="KW-1185">Reference proteome</keyword>
<evidence type="ECO:0000313" key="1">
    <source>
        <dbReference type="EMBL" id="MCW3804806.1"/>
    </source>
</evidence>
<dbReference type="Pfam" id="PF09907">
    <property type="entry name" value="HigB_toxin"/>
    <property type="match status" value="1"/>
</dbReference>
<protein>
    <submittedName>
        <fullName evidence="1">Type II toxin-antitoxin system HigB family toxin</fullName>
    </submittedName>
</protein>
<sequence length="99" mass="11716">MRIIAFRTIREFFEKPEYSDSEVSLRAWYHDTKTADWKNSNELKGQYKNASIVGDGRVVFNIKGNDYRLVVAIDYEFQVIFVRFIGTHKQYDKIDAKTI</sequence>
<accession>A0AAE3MBM7</accession>
<name>A0AAE3MBM7_9BACT</name>
<dbReference type="GO" id="GO:0004519">
    <property type="term" value="F:endonuclease activity"/>
    <property type="evidence" value="ECO:0007669"/>
    <property type="project" value="InterPro"/>
</dbReference>
<comment type="caution">
    <text evidence="1">The sequence shown here is derived from an EMBL/GenBank/DDBJ whole genome shotgun (WGS) entry which is preliminary data.</text>
</comment>
<reference evidence="1" key="1">
    <citation type="submission" date="2022-10" db="EMBL/GenBank/DDBJ databases">
        <authorList>
            <person name="Yu W.X."/>
        </authorList>
    </citation>
    <scope>NUCLEOTIDE SEQUENCE</scope>
    <source>
        <strain evidence="1">D04</strain>
    </source>
</reference>
<dbReference type="Proteomes" id="UP001207408">
    <property type="component" value="Unassembled WGS sequence"/>
</dbReference>
<evidence type="ECO:0000313" key="2">
    <source>
        <dbReference type="Proteomes" id="UP001207408"/>
    </source>
</evidence>
<proteinExistence type="predicted"/>
<dbReference type="RefSeq" id="WP_301198028.1">
    <property type="nucleotide sequence ID" value="NZ_JAPDPI010000005.1"/>
</dbReference>
<organism evidence="1 2">
    <name type="scientific">Plebeiibacterium marinum</name>
    <dbReference type="NCBI Taxonomy" id="2992111"/>
    <lineage>
        <taxon>Bacteria</taxon>
        <taxon>Pseudomonadati</taxon>
        <taxon>Bacteroidota</taxon>
        <taxon>Bacteroidia</taxon>
        <taxon>Marinilabiliales</taxon>
        <taxon>Marinilabiliaceae</taxon>
        <taxon>Plebeiibacterium</taxon>
    </lineage>
</organism>